<organism evidence="1 2">
    <name type="scientific">Kocuria aegyptia</name>
    <dbReference type="NCBI Taxonomy" id="330943"/>
    <lineage>
        <taxon>Bacteria</taxon>
        <taxon>Bacillati</taxon>
        <taxon>Actinomycetota</taxon>
        <taxon>Actinomycetes</taxon>
        <taxon>Micrococcales</taxon>
        <taxon>Micrococcaceae</taxon>
        <taxon>Kocuria</taxon>
    </lineage>
</organism>
<evidence type="ECO:0008006" key="3">
    <source>
        <dbReference type="Google" id="ProtNLM"/>
    </source>
</evidence>
<gene>
    <name evidence="1" type="ORF">GCM10009767_19020</name>
</gene>
<reference evidence="1 2" key="1">
    <citation type="journal article" date="2019" name="Int. J. Syst. Evol. Microbiol.">
        <title>The Global Catalogue of Microorganisms (GCM) 10K type strain sequencing project: providing services to taxonomists for standard genome sequencing and annotation.</title>
        <authorList>
            <consortium name="The Broad Institute Genomics Platform"/>
            <consortium name="The Broad Institute Genome Sequencing Center for Infectious Disease"/>
            <person name="Wu L."/>
            <person name="Ma J."/>
        </authorList>
    </citation>
    <scope>NUCLEOTIDE SEQUENCE [LARGE SCALE GENOMIC DNA]</scope>
    <source>
        <strain evidence="1 2">JCM 14735</strain>
    </source>
</reference>
<dbReference type="SUPFAM" id="SSF55729">
    <property type="entry name" value="Acyl-CoA N-acyltransferases (Nat)"/>
    <property type="match status" value="1"/>
</dbReference>
<evidence type="ECO:0000313" key="1">
    <source>
        <dbReference type="EMBL" id="GAA1760072.1"/>
    </source>
</evidence>
<proteinExistence type="predicted"/>
<dbReference type="EMBL" id="BAAAOA010000019">
    <property type="protein sequence ID" value="GAA1760072.1"/>
    <property type="molecule type" value="Genomic_DNA"/>
</dbReference>
<protein>
    <recommendedName>
        <fullName evidence="3">BioF2-like acetyltransferase domain-containing protein</fullName>
    </recommendedName>
</protein>
<dbReference type="Gene3D" id="3.40.630.30">
    <property type="match status" value="1"/>
</dbReference>
<sequence length="347" mass="38404">MSAFTVVTPAPRDTWQRVLSNDRDALPDQAPEWVDALVAGGSYRDASRLYSFADGREVVLPLVRRRGLIGLGGWLQSYPSGWGIGGLVGSDASADIVSEVLGDLHRLGMQRVAIRPDPRRWPTWDGARNDGILAIPRRAHVIDLAGGEDAAWAKLSKSARRDVRAAECAGIRIETGHSGAHLEDYYGLFLLSVDRWADRQHEPRALAHARARRRDPMNKLQAIARHLGTRFVVTMAYRGDVPLAGAITLFGQTAHNTRSAMDRVRIGSTRGAVELVQWTNIKMACDLACTAYHMGESGRSTTLSHFKEKFGARPHDYAELRLDRLPWSRSDAAVRAIVKRIVGFRDV</sequence>
<dbReference type="InterPro" id="IPR016181">
    <property type="entry name" value="Acyl_CoA_acyltransferase"/>
</dbReference>
<evidence type="ECO:0000313" key="2">
    <source>
        <dbReference type="Proteomes" id="UP001501204"/>
    </source>
</evidence>
<dbReference type="Proteomes" id="UP001501204">
    <property type="component" value="Unassembled WGS sequence"/>
</dbReference>
<name>A0ABN2KMA3_9MICC</name>
<keyword evidence="2" id="KW-1185">Reference proteome</keyword>
<accession>A0ABN2KMA3</accession>
<dbReference type="RefSeq" id="WP_344121927.1">
    <property type="nucleotide sequence ID" value="NZ_BAAAOA010000019.1"/>
</dbReference>
<comment type="caution">
    <text evidence="1">The sequence shown here is derived from an EMBL/GenBank/DDBJ whole genome shotgun (WGS) entry which is preliminary data.</text>
</comment>